<dbReference type="SUPFAM" id="SSF75516">
    <property type="entry name" value="Pheromone-binding domain of LuxR-like quorum-sensing transcription factors"/>
    <property type="match status" value="1"/>
</dbReference>
<keyword evidence="6" id="KW-1185">Reference proteome</keyword>
<dbReference type="OrthoDB" id="7826109at2"/>
<dbReference type="RefSeq" id="WP_085854716.1">
    <property type="nucleotide sequence ID" value="NZ_FOPF01000007.1"/>
</dbReference>
<dbReference type="GO" id="GO:0006355">
    <property type="term" value="P:regulation of DNA-templated transcription"/>
    <property type="evidence" value="ECO:0007669"/>
    <property type="project" value="InterPro"/>
</dbReference>
<organism evidence="5 6">
    <name type="scientific">Palleronia marisminoris</name>
    <dbReference type="NCBI Taxonomy" id="315423"/>
    <lineage>
        <taxon>Bacteria</taxon>
        <taxon>Pseudomonadati</taxon>
        <taxon>Pseudomonadota</taxon>
        <taxon>Alphaproteobacteria</taxon>
        <taxon>Rhodobacterales</taxon>
        <taxon>Roseobacteraceae</taxon>
        <taxon>Palleronia</taxon>
    </lineage>
</organism>
<keyword evidence="3" id="KW-0804">Transcription</keyword>
<evidence type="ECO:0000313" key="5">
    <source>
        <dbReference type="EMBL" id="SLN55507.1"/>
    </source>
</evidence>
<evidence type="ECO:0000256" key="2">
    <source>
        <dbReference type="ARBA" id="ARBA00023125"/>
    </source>
</evidence>
<name>A0A1Y5T753_9RHOB</name>
<dbReference type="EMBL" id="FWFV01000007">
    <property type="protein sequence ID" value="SLN55507.1"/>
    <property type="molecule type" value="Genomic_DNA"/>
</dbReference>
<evidence type="ECO:0000259" key="4">
    <source>
        <dbReference type="Pfam" id="PF03472"/>
    </source>
</evidence>
<evidence type="ECO:0000256" key="3">
    <source>
        <dbReference type="ARBA" id="ARBA00023163"/>
    </source>
</evidence>
<dbReference type="InterPro" id="IPR005143">
    <property type="entry name" value="TF_LuxR_autoind-bd_dom"/>
</dbReference>
<keyword evidence="1" id="KW-0805">Transcription regulation</keyword>
<dbReference type="GO" id="GO:0003677">
    <property type="term" value="F:DNA binding"/>
    <property type="evidence" value="ECO:0007669"/>
    <property type="project" value="UniProtKB-KW"/>
</dbReference>
<gene>
    <name evidence="5" type="ORF">PAM7066_02652</name>
</gene>
<proteinExistence type="predicted"/>
<evidence type="ECO:0000313" key="6">
    <source>
        <dbReference type="Proteomes" id="UP000193870"/>
    </source>
</evidence>
<feature type="domain" description="Transcription factor LuxR-like autoinducer-binding" evidence="4">
    <location>
        <begin position="37"/>
        <end position="136"/>
    </location>
</feature>
<accession>A0A1Y5T753</accession>
<dbReference type="STRING" id="315423.SAMN04488020_107178"/>
<dbReference type="Proteomes" id="UP000193870">
    <property type="component" value="Unassembled WGS sequence"/>
</dbReference>
<evidence type="ECO:0000256" key="1">
    <source>
        <dbReference type="ARBA" id="ARBA00023015"/>
    </source>
</evidence>
<keyword evidence="2 5" id="KW-0238">DNA-binding</keyword>
<dbReference type="InterPro" id="IPR036388">
    <property type="entry name" value="WH-like_DNA-bd_sf"/>
</dbReference>
<dbReference type="InterPro" id="IPR036693">
    <property type="entry name" value="TF_LuxR_autoind-bd_dom_sf"/>
</dbReference>
<dbReference type="Pfam" id="PF03472">
    <property type="entry name" value="Autoind_bind"/>
    <property type="match status" value="1"/>
</dbReference>
<dbReference type="SUPFAM" id="SSF46894">
    <property type="entry name" value="C-terminal effector domain of the bipartite response regulators"/>
    <property type="match status" value="1"/>
</dbReference>
<dbReference type="AlphaFoldDB" id="A0A1Y5T753"/>
<sequence>MINQATGIEAIELGLSRLKRMCPSGFALGLHIRFASARIMIQTYDPRWIDRYTARGYMMCDPLISWGIGSTGCVRWSEMNHPDPHDILGQAMEFGCRYGVAISEGPTGSRSIGGFARGDREFTDAEMQALAATVKALHRDSTPRTDVTKGQRHALRTIAAGHRYAEAAVLLGISESALKARLKACRERLMARTTAEAIQRAQELHLL</sequence>
<protein>
    <submittedName>
        <fullName evidence="5">DNA-binding transcriptional activator SdiA</fullName>
    </submittedName>
</protein>
<dbReference type="Gene3D" id="3.30.450.80">
    <property type="entry name" value="Transcription factor LuxR-like, autoinducer-binding domain"/>
    <property type="match status" value="1"/>
</dbReference>
<dbReference type="Gene3D" id="1.10.10.10">
    <property type="entry name" value="Winged helix-like DNA-binding domain superfamily/Winged helix DNA-binding domain"/>
    <property type="match status" value="1"/>
</dbReference>
<dbReference type="InterPro" id="IPR016032">
    <property type="entry name" value="Sig_transdc_resp-reg_C-effctor"/>
</dbReference>
<reference evidence="5 6" key="1">
    <citation type="submission" date="2017-03" db="EMBL/GenBank/DDBJ databases">
        <authorList>
            <person name="Afonso C.L."/>
            <person name="Miller P.J."/>
            <person name="Scott M.A."/>
            <person name="Spackman E."/>
            <person name="Goraichik I."/>
            <person name="Dimitrov K.M."/>
            <person name="Suarez D.L."/>
            <person name="Swayne D.E."/>
        </authorList>
    </citation>
    <scope>NUCLEOTIDE SEQUENCE [LARGE SCALE GENOMIC DNA]</scope>
    <source>
        <strain evidence="5 6">CECT 7066</strain>
    </source>
</reference>